<dbReference type="PANTHER" id="PTHR11439">
    <property type="entry name" value="GAG-POL-RELATED RETROTRANSPOSON"/>
    <property type="match status" value="1"/>
</dbReference>
<feature type="domain" description="Reverse transcriptase Ty1/copia-type" evidence="1">
    <location>
        <begin position="5"/>
        <end position="242"/>
    </location>
</feature>
<sequence length="356" mass="39845">MEKLKVWDVVDLNSSYRLFGTTLVFTTKGKHLGEITEHKACLCAQGFTQTAGIDFERTYSSTRRLNSLRTLIAYAASKNLLFHQIDVKNGFLNAPLSKTVYLSLPQGVKGDKQKICLCLSKAIYRLKQAPLACYQRLKRLLMDLGFTACVLDPYVLYQNGDHPLWLYVHVENIAIFGKEVKVFKTQIASEFQIKDIEAADLMLGVKISQDGGCVTLDQQHYTESLIELYGMGDCPLVSTPLVPNSHFEWATLEEMAKFDSLQVSYQSDIGSINYLSTATFPELSFVVSSLSQFLDRPSIKHWQGFLHVLRYLNGSQDLGLTYGGGNQCGILAYSDADWGNCQTTQQSITGFLACFN</sequence>
<reference evidence="2" key="1">
    <citation type="submission" date="2021-03" db="EMBL/GenBank/DDBJ databases">
        <title>Draft genome sequence of rust myrtle Austropuccinia psidii MF-1, a brazilian biotype.</title>
        <authorList>
            <person name="Quecine M.C."/>
            <person name="Pachon D.M.R."/>
            <person name="Bonatelli M.L."/>
            <person name="Correr F.H."/>
            <person name="Franceschini L.M."/>
            <person name="Leite T.F."/>
            <person name="Margarido G.R.A."/>
            <person name="Almeida C.A."/>
            <person name="Ferrarezi J.A."/>
            <person name="Labate C.A."/>
        </authorList>
    </citation>
    <scope>NUCLEOTIDE SEQUENCE</scope>
    <source>
        <strain evidence="2">MF-1</strain>
    </source>
</reference>
<dbReference type="OrthoDB" id="3344688at2759"/>
<dbReference type="Pfam" id="PF07727">
    <property type="entry name" value="RVT_2"/>
    <property type="match status" value="1"/>
</dbReference>
<name>A0A9Q3DGW9_9BASI</name>
<keyword evidence="3" id="KW-1185">Reference proteome</keyword>
<dbReference type="EMBL" id="AVOT02017117">
    <property type="protein sequence ID" value="MBW0502979.1"/>
    <property type="molecule type" value="Genomic_DNA"/>
</dbReference>
<dbReference type="InterPro" id="IPR043502">
    <property type="entry name" value="DNA/RNA_pol_sf"/>
</dbReference>
<proteinExistence type="predicted"/>
<organism evidence="2 3">
    <name type="scientific">Austropuccinia psidii MF-1</name>
    <dbReference type="NCBI Taxonomy" id="1389203"/>
    <lineage>
        <taxon>Eukaryota</taxon>
        <taxon>Fungi</taxon>
        <taxon>Dikarya</taxon>
        <taxon>Basidiomycota</taxon>
        <taxon>Pucciniomycotina</taxon>
        <taxon>Pucciniomycetes</taxon>
        <taxon>Pucciniales</taxon>
        <taxon>Sphaerophragmiaceae</taxon>
        <taxon>Austropuccinia</taxon>
    </lineage>
</organism>
<evidence type="ECO:0000259" key="1">
    <source>
        <dbReference type="Pfam" id="PF07727"/>
    </source>
</evidence>
<dbReference type="Proteomes" id="UP000765509">
    <property type="component" value="Unassembled WGS sequence"/>
</dbReference>
<comment type="caution">
    <text evidence="2">The sequence shown here is derived from an EMBL/GenBank/DDBJ whole genome shotgun (WGS) entry which is preliminary data.</text>
</comment>
<evidence type="ECO:0000313" key="3">
    <source>
        <dbReference type="Proteomes" id="UP000765509"/>
    </source>
</evidence>
<gene>
    <name evidence="2" type="ORF">O181_042694</name>
</gene>
<evidence type="ECO:0000313" key="2">
    <source>
        <dbReference type="EMBL" id="MBW0502979.1"/>
    </source>
</evidence>
<protein>
    <recommendedName>
        <fullName evidence="1">Reverse transcriptase Ty1/copia-type domain-containing protein</fullName>
    </recommendedName>
</protein>
<dbReference type="PANTHER" id="PTHR11439:SF467">
    <property type="entry name" value="INTEGRASE CATALYTIC DOMAIN-CONTAINING PROTEIN"/>
    <property type="match status" value="1"/>
</dbReference>
<dbReference type="InterPro" id="IPR013103">
    <property type="entry name" value="RVT_2"/>
</dbReference>
<dbReference type="AlphaFoldDB" id="A0A9Q3DGW9"/>
<accession>A0A9Q3DGW9</accession>
<dbReference type="SUPFAM" id="SSF56672">
    <property type="entry name" value="DNA/RNA polymerases"/>
    <property type="match status" value="1"/>
</dbReference>